<sequence length="414" mass="44568">MTLAELKKKRAQVATEMRAYHDAQGEAAWGDEQRTRWDAMKADLQGLDEKIAREEDLRDAEQRYVENNGGDLAAKAAAAAGDASPDERRSAAFDKFLRHGASELTPEERSILAEMRAQAVGDKVKGGYTVPTTFIARVQESLKAFGGIASVAQSLVTAGGNVIEWPTSNGAEDEGELIGENTDAGEKDVEFGMDSMGAHKLTSKVIRVSNELLADSGIDMEAYVAGRAGSRIGRARARLIVQGTGAAAKGGSPAQPKGLEASAAVGKTTADAAKLNWKEINGLIHSIDPAYRNAPKFRLAFNDSTLQVIEEMEDGQGRPLWIPGIDAAAPARILKYQYVVDQAISDMGAGKKFMYAGDFNEFIVRDVRYMTLKRLVERYAEFDQTGFLVFARFGCVLQDTAAIKALQGKPAAGG</sequence>
<accession>A0AAU7LFM3</accession>
<dbReference type="KEGG" id="achh:ABFG95_06840"/>
<organism evidence="3">
    <name type="scientific">Achromobacter sp. HNDS-1</name>
    <dbReference type="NCBI Taxonomy" id="3151598"/>
    <lineage>
        <taxon>Bacteria</taxon>
        <taxon>Pseudomonadati</taxon>
        <taxon>Pseudomonadota</taxon>
        <taxon>Betaproteobacteria</taxon>
        <taxon>Burkholderiales</taxon>
        <taxon>Alcaligenaceae</taxon>
        <taxon>Achromobacter</taxon>
    </lineage>
</organism>
<dbReference type="AlphaFoldDB" id="A0AAU7LFM3"/>
<dbReference type="Gene3D" id="3.30.2400.10">
    <property type="entry name" value="Major capsid protein gp5"/>
    <property type="match status" value="1"/>
</dbReference>
<dbReference type="InterPro" id="IPR024455">
    <property type="entry name" value="Phage_capsid"/>
</dbReference>
<evidence type="ECO:0000259" key="2">
    <source>
        <dbReference type="Pfam" id="PF05065"/>
    </source>
</evidence>
<dbReference type="Pfam" id="PF05065">
    <property type="entry name" value="Phage_capsid"/>
    <property type="match status" value="1"/>
</dbReference>
<dbReference type="RefSeq" id="WP_348995653.1">
    <property type="nucleotide sequence ID" value="NZ_CP157584.1"/>
</dbReference>
<dbReference type="InterPro" id="IPR054612">
    <property type="entry name" value="Phage_capsid-like_C"/>
</dbReference>
<comment type="subcellular location">
    <subcellularLocation>
        <location evidence="1">Virion</location>
    </subcellularLocation>
</comment>
<dbReference type="EMBL" id="CP157584">
    <property type="protein sequence ID" value="XBP00187.1"/>
    <property type="molecule type" value="Genomic_DNA"/>
</dbReference>
<gene>
    <name evidence="3" type="ORF">ABFG95_06840</name>
</gene>
<evidence type="ECO:0000313" key="3">
    <source>
        <dbReference type="EMBL" id="XBP00187.1"/>
    </source>
</evidence>
<feature type="domain" description="Phage capsid-like C-terminal" evidence="2">
    <location>
        <begin position="126"/>
        <end position="407"/>
    </location>
</feature>
<protein>
    <submittedName>
        <fullName evidence="3">Phage major capsid protein</fullName>
    </submittedName>
</protein>
<evidence type="ECO:0000256" key="1">
    <source>
        <dbReference type="ARBA" id="ARBA00004328"/>
    </source>
</evidence>
<dbReference type="SUPFAM" id="SSF56563">
    <property type="entry name" value="Major capsid protein gp5"/>
    <property type="match status" value="1"/>
</dbReference>
<proteinExistence type="predicted"/>
<reference evidence="3" key="1">
    <citation type="submission" date="2024-05" db="EMBL/GenBank/DDBJ databases">
        <title>Transcriptome analysis of the degradation process of organic nitrogen by two heterotrophic nitrifying and aerobic denitrifying bacteria, Achromobacter sp. HNDS-1 and Enterobacter sp. HNDS-6.</title>
        <authorList>
            <person name="Huang Y."/>
        </authorList>
    </citation>
    <scope>NUCLEOTIDE SEQUENCE</scope>
    <source>
        <strain evidence="3">HNDS-1</strain>
    </source>
</reference>
<name>A0AAU7LFM3_9BURK</name>
<dbReference type="NCBIfam" id="TIGR01554">
    <property type="entry name" value="major_cap_HK97"/>
    <property type="match status" value="1"/>
</dbReference>